<evidence type="ECO:0000256" key="1">
    <source>
        <dbReference type="ARBA" id="ARBA00007406"/>
    </source>
</evidence>
<dbReference type="FunFam" id="3.30.360.10:FF:000002">
    <property type="entry name" value="Glyceraldehyde-3-phosphate dehydrogenase"/>
    <property type="match status" value="1"/>
</dbReference>
<keyword evidence="2" id="KW-0560">Oxidoreductase</keyword>
<sequence>NENDYDPKKHHVISNASCTTNCFAPMTKVLNDNFKIKRGFMTTIHAYTADQRLLDAPHKDLRRARAAAHSIVPTTTGAAKAIALVIPELAGKLDAIAIRVPVINASLVDFVCEVEKSTTPEEVNEAFKTAADGPFKGLIQYSEDPLVSVDIIGNPYSMIFDSLTTKVMEGNLIKVLGWYDNEWGYSARLIDLIKFVGEKL</sequence>
<organism evidence="4">
    <name type="scientific">marine sediment metagenome</name>
    <dbReference type="NCBI Taxonomy" id="412755"/>
    <lineage>
        <taxon>unclassified sequences</taxon>
        <taxon>metagenomes</taxon>
        <taxon>ecological metagenomes</taxon>
    </lineage>
</organism>
<dbReference type="CDD" id="cd18126">
    <property type="entry name" value="GAPDH_I_C"/>
    <property type="match status" value="1"/>
</dbReference>
<comment type="caution">
    <text evidence="4">The sequence shown here is derived from an EMBL/GenBank/DDBJ whole genome shotgun (WGS) entry which is preliminary data.</text>
</comment>
<dbReference type="Pfam" id="PF02800">
    <property type="entry name" value="Gp_dh_C"/>
    <property type="match status" value="1"/>
</dbReference>
<reference evidence="4" key="1">
    <citation type="journal article" date="2014" name="Front. Microbiol.">
        <title>High frequency of phylogenetically diverse reductive dehalogenase-homologous genes in deep subseafloor sedimentary metagenomes.</title>
        <authorList>
            <person name="Kawai M."/>
            <person name="Futagami T."/>
            <person name="Toyoda A."/>
            <person name="Takaki Y."/>
            <person name="Nishi S."/>
            <person name="Hori S."/>
            <person name="Arai W."/>
            <person name="Tsubouchi T."/>
            <person name="Morono Y."/>
            <person name="Uchiyama I."/>
            <person name="Ito T."/>
            <person name="Fujiyama A."/>
            <person name="Inagaki F."/>
            <person name="Takami H."/>
        </authorList>
    </citation>
    <scope>NUCLEOTIDE SEQUENCE</scope>
    <source>
        <strain evidence="4">Expedition CK06-06</strain>
    </source>
</reference>
<dbReference type="PANTHER" id="PTHR43148">
    <property type="entry name" value="GLYCERALDEHYDE-3-PHOSPHATE DEHYDROGENASE 2"/>
    <property type="match status" value="1"/>
</dbReference>
<evidence type="ECO:0000259" key="3">
    <source>
        <dbReference type="Pfam" id="PF02800"/>
    </source>
</evidence>
<feature type="non-terminal residue" evidence="4">
    <location>
        <position position="1"/>
    </location>
</feature>
<evidence type="ECO:0000313" key="4">
    <source>
        <dbReference type="EMBL" id="GAH71249.1"/>
    </source>
</evidence>
<dbReference type="EMBL" id="BARU01031135">
    <property type="protein sequence ID" value="GAH71249.1"/>
    <property type="molecule type" value="Genomic_DNA"/>
</dbReference>
<accession>X1IYT3</accession>
<feature type="domain" description="Glyceraldehyde 3-phosphate dehydrogenase catalytic" evidence="3">
    <location>
        <begin position="24"/>
        <end position="179"/>
    </location>
</feature>
<dbReference type="Gene3D" id="3.30.360.10">
    <property type="entry name" value="Dihydrodipicolinate Reductase, domain 2"/>
    <property type="match status" value="1"/>
</dbReference>
<dbReference type="AlphaFoldDB" id="X1IYT3"/>
<dbReference type="Gene3D" id="3.40.50.720">
    <property type="entry name" value="NAD(P)-binding Rossmann-like Domain"/>
    <property type="match status" value="1"/>
</dbReference>
<dbReference type="InterPro" id="IPR020829">
    <property type="entry name" value="GlycerAld_3-P_DH_cat"/>
</dbReference>
<gene>
    <name evidence="4" type="ORF">S03H2_49288</name>
</gene>
<evidence type="ECO:0000256" key="2">
    <source>
        <dbReference type="ARBA" id="ARBA00023002"/>
    </source>
</evidence>
<protein>
    <recommendedName>
        <fullName evidence="3">Glyceraldehyde 3-phosphate dehydrogenase catalytic domain-containing protein</fullName>
    </recommendedName>
</protein>
<comment type="similarity">
    <text evidence="1">Belongs to the glyceraldehyde-3-phosphate dehydrogenase family.</text>
</comment>
<dbReference type="GO" id="GO:0016620">
    <property type="term" value="F:oxidoreductase activity, acting on the aldehyde or oxo group of donors, NAD or NADP as acceptor"/>
    <property type="evidence" value="ECO:0007669"/>
    <property type="project" value="InterPro"/>
</dbReference>
<dbReference type="SUPFAM" id="SSF55347">
    <property type="entry name" value="Glyceraldehyde-3-phosphate dehydrogenase-like, C-terminal domain"/>
    <property type="match status" value="1"/>
</dbReference>
<dbReference type="PRINTS" id="PR00078">
    <property type="entry name" value="G3PDHDRGNASE"/>
</dbReference>
<dbReference type="InterPro" id="IPR020831">
    <property type="entry name" value="GlycerAld/Erythrose_P_DH"/>
</dbReference>
<proteinExistence type="inferred from homology"/>
<name>X1IYT3_9ZZZZ</name>